<gene>
    <name evidence="1" type="ORF">MSTE_02010</name>
</gene>
<evidence type="ECO:0000313" key="1">
    <source>
        <dbReference type="EMBL" id="BAX97326.1"/>
    </source>
</evidence>
<dbReference type="KEGG" id="mste:MSTE_02010"/>
<dbReference type="Proteomes" id="UP000217954">
    <property type="component" value="Chromosome"/>
</dbReference>
<keyword evidence="2" id="KW-1185">Reference proteome</keyword>
<proteinExistence type="predicted"/>
<name>A0A1Z4EWH2_9MYCO</name>
<dbReference type="OrthoDB" id="4767574at2"/>
<dbReference type="EMBL" id="AP018165">
    <property type="protein sequence ID" value="BAX97326.1"/>
    <property type="molecule type" value="Genomic_DNA"/>
</dbReference>
<protein>
    <submittedName>
        <fullName evidence="1">Uncharacterized protein</fullName>
    </submittedName>
</protein>
<reference evidence="1 2" key="2">
    <citation type="journal article" date="2017" name="Int. J. Syst. Evol. Microbiol.">
        <title>Mycobacterium stephanolepidis sp. nov., a rapidly growing species related to Mycobacterium chelonae, isolated from marine teleost fish, Stephanolepis cirrhifer.</title>
        <authorList>
            <person name="Fukano H."/>
            <person name="Wada S."/>
            <person name="Kurata O."/>
            <person name="Katayama K."/>
            <person name="Fujiwara N."/>
            <person name="Hoshino Y."/>
        </authorList>
    </citation>
    <scope>NUCLEOTIDE SEQUENCE [LARGE SCALE GENOMIC DNA]</scope>
    <source>
        <strain evidence="1 2">NJB0901</strain>
    </source>
</reference>
<dbReference type="RefSeq" id="WP_096500838.1">
    <property type="nucleotide sequence ID" value="NZ_AP018165.1"/>
</dbReference>
<sequence length="124" mass="13287">MLTTVPGGENSQSVEQYQQLVEAGELLPCKVSRSRDDVSEDEAVQAFAMAVLGQAAPGISDLDTESARLKAARWVGVQPSGYLGVLSRWHLSDATASMSCGRWGDAVCAIEKFQSIRDAEKQVA</sequence>
<dbReference type="AlphaFoldDB" id="A0A1Z4EWH2"/>
<accession>A0A1Z4EWH2</accession>
<organism evidence="1 2">
    <name type="scientific">[Mycobacterium] stephanolepidis</name>
    <dbReference type="NCBI Taxonomy" id="1520670"/>
    <lineage>
        <taxon>Bacteria</taxon>
        <taxon>Bacillati</taxon>
        <taxon>Actinomycetota</taxon>
        <taxon>Actinomycetes</taxon>
        <taxon>Mycobacteriales</taxon>
        <taxon>Mycobacteriaceae</taxon>
        <taxon>Mycobacteroides</taxon>
    </lineage>
</organism>
<evidence type="ECO:0000313" key="2">
    <source>
        <dbReference type="Proteomes" id="UP000217954"/>
    </source>
</evidence>
<reference evidence="2" key="1">
    <citation type="journal article" date="2017" name="Genome Announc.">
        <title>Complete Genome Sequence of Mycobacterium stephanolepidis.</title>
        <authorList>
            <person name="Fukano H."/>
            <person name="Yoshida M."/>
            <person name="Katayama Y."/>
            <person name="Omatsu T."/>
            <person name="Mizutani T."/>
            <person name="Kurata O."/>
            <person name="Wada S."/>
            <person name="Hoshino Y."/>
        </authorList>
    </citation>
    <scope>NUCLEOTIDE SEQUENCE [LARGE SCALE GENOMIC DNA]</scope>
    <source>
        <strain evidence="2">NJB0901</strain>
    </source>
</reference>